<evidence type="ECO:0000313" key="3">
    <source>
        <dbReference type="EMBL" id="SLN35043.1"/>
    </source>
</evidence>
<evidence type="ECO:0000313" key="4">
    <source>
        <dbReference type="Proteomes" id="UP000193870"/>
    </source>
</evidence>
<name>A0A1Y5S8X2_9RHOB</name>
<evidence type="ECO:0000256" key="2">
    <source>
        <dbReference type="ARBA" id="ARBA00022679"/>
    </source>
</evidence>
<dbReference type="AlphaFoldDB" id="A0A1Y5S8X2"/>
<keyword evidence="4" id="KW-1185">Reference proteome</keyword>
<dbReference type="EMBL" id="FWFV01000003">
    <property type="protein sequence ID" value="SLN35043.1"/>
    <property type="molecule type" value="Genomic_DNA"/>
</dbReference>
<dbReference type="PANTHER" id="PTHR12526:SF510">
    <property type="entry name" value="D-INOSITOL 3-PHOSPHATE GLYCOSYLTRANSFERASE"/>
    <property type="match status" value="1"/>
</dbReference>
<dbReference type="Gene3D" id="3.40.50.2000">
    <property type="entry name" value="Glycogen Phosphorylase B"/>
    <property type="match status" value="2"/>
</dbReference>
<dbReference type="GO" id="GO:0102710">
    <property type="term" value="F:D-inositol-3-phosphate glycosyltransferase activity"/>
    <property type="evidence" value="ECO:0007669"/>
    <property type="project" value="UniProtKB-EC"/>
</dbReference>
<reference evidence="3 4" key="1">
    <citation type="submission" date="2017-03" db="EMBL/GenBank/DDBJ databases">
        <authorList>
            <person name="Afonso C.L."/>
            <person name="Miller P.J."/>
            <person name="Scott M.A."/>
            <person name="Spackman E."/>
            <person name="Goraichik I."/>
            <person name="Dimitrov K.M."/>
            <person name="Suarez D.L."/>
            <person name="Swayne D.E."/>
        </authorList>
    </citation>
    <scope>NUCLEOTIDE SEQUENCE [LARGE SCALE GENOMIC DNA]</scope>
    <source>
        <strain evidence="3 4">CECT 7066</strain>
    </source>
</reference>
<dbReference type="STRING" id="315423.SAMN04488020_103187"/>
<keyword evidence="2 3" id="KW-0808">Transferase</keyword>
<organism evidence="3 4">
    <name type="scientific">Palleronia marisminoris</name>
    <dbReference type="NCBI Taxonomy" id="315423"/>
    <lineage>
        <taxon>Bacteria</taxon>
        <taxon>Pseudomonadati</taxon>
        <taxon>Pseudomonadota</taxon>
        <taxon>Alphaproteobacteria</taxon>
        <taxon>Rhodobacterales</taxon>
        <taxon>Roseobacteraceae</taxon>
        <taxon>Palleronia</taxon>
    </lineage>
</organism>
<evidence type="ECO:0000256" key="1">
    <source>
        <dbReference type="ARBA" id="ARBA00022676"/>
    </source>
</evidence>
<keyword evidence="1 3" id="KW-0328">Glycosyltransferase</keyword>
<dbReference type="Proteomes" id="UP000193870">
    <property type="component" value="Unassembled WGS sequence"/>
</dbReference>
<accession>A0A1Y5S8X2</accession>
<dbReference type="OrthoDB" id="9801573at2"/>
<sequence>MTIRILFPYVGGDVVGGSHISSLTLAARLDPARFAPMILLHREAGALGRYVESLGLGYEVAQDLPIMAPAYSRMPGDVGIGRYLALCVWRMARVLRDRRIDIVHTNDGRMHANWSLAARLAGARHLWHHREDPTSRGANLIAPLLADRMVSVSRFAMPPRAARASSRRAAIVRSPFDFTTEPPDRDAARRALCAEIGADEGALLLGFVGGLIPRKRPDFFVRVVRAAADAMPDRDVRGLLFGAPERKDSPVEAEVRAAAHTFRIAGRIHLMGHRTPITGPMSAMDALVVPALSEPFGRTLIEAMHLGVPVVASRHGGNIEAIEDGLTGFLVPPDDPAEYVDRIARLDRDPTLRRTLTEAARTAVHERFSPERSTLAIQQIYAEMSARPLRGRPVRSPASSASR</sequence>
<dbReference type="SUPFAM" id="SSF53756">
    <property type="entry name" value="UDP-Glycosyltransferase/glycogen phosphorylase"/>
    <property type="match status" value="1"/>
</dbReference>
<gene>
    <name evidence="3" type="primary">mshA_1</name>
    <name evidence="3" type="ORF">PAM7066_01467</name>
</gene>
<dbReference type="EC" id="2.4.1.250" evidence="3"/>
<dbReference type="CDD" id="cd03801">
    <property type="entry name" value="GT4_PimA-like"/>
    <property type="match status" value="1"/>
</dbReference>
<dbReference type="PANTHER" id="PTHR12526">
    <property type="entry name" value="GLYCOSYLTRANSFERASE"/>
    <property type="match status" value="1"/>
</dbReference>
<protein>
    <submittedName>
        <fullName evidence="3">D-inositol 3-phosphate glycosyltransferase</fullName>
        <ecNumber evidence="3">2.4.1.250</ecNumber>
    </submittedName>
</protein>
<dbReference type="Pfam" id="PF13692">
    <property type="entry name" value="Glyco_trans_1_4"/>
    <property type="match status" value="1"/>
</dbReference>
<dbReference type="RefSeq" id="WP_085853476.1">
    <property type="nucleotide sequence ID" value="NZ_FOPF01000003.1"/>
</dbReference>
<proteinExistence type="predicted"/>